<proteinExistence type="predicted"/>
<dbReference type="GO" id="GO:0016746">
    <property type="term" value="F:acyltransferase activity"/>
    <property type="evidence" value="ECO:0007669"/>
    <property type="project" value="UniProtKB-KW"/>
</dbReference>
<dbReference type="RefSeq" id="WP_205349198.1">
    <property type="nucleotide sequence ID" value="NZ_JAFEUP010000004.1"/>
</dbReference>
<protein>
    <submittedName>
        <fullName evidence="3">Acyltransferase</fullName>
    </submittedName>
</protein>
<name>A0ABS2IGE5_9GAMM</name>
<reference evidence="3 4" key="1">
    <citation type="submission" date="2021-02" db="EMBL/GenBank/DDBJ databases">
        <authorList>
            <person name="Lee D.-H."/>
        </authorList>
    </citation>
    <scope>NUCLEOTIDE SEQUENCE [LARGE SCALE GENOMIC DNA]</scope>
    <source>
        <strain evidence="3 4">UL073</strain>
    </source>
</reference>
<feature type="transmembrane region" description="Helical" evidence="1">
    <location>
        <begin position="234"/>
        <end position="255"/>
    </location>
</feature>
<dbReference type="PANTHER" id="PTHR23028:SF53">
    <property type="entry name" value="ACYL_TRANSF_3 DOMAIN-CONTAINING PROTEIN"/>
    <property type="match status" value="1"/>
</dbReference>
<feature type="transmembrane region" description="Helical" evidence="1">
    <location>
        <begin position="160"/>
        <end position="177"/>
    </location>
</feature>
<keyword evidence="3" id="KW-0808">Transferase</keyword>
<keyword evidence="1" id="KW-0812">Transmembrane</keyword>
<dbReference type="Proteomes" id="UP000717995">
    <property type="component" value="Unassembled WGS sequence"/>
</dbReference>
<keyword evidence="1" id="KW-0472">Membrane</keyword>
<evidence type="ECO:0000256" key="1">
    <source>
        <dbReference type="SAM" id="Phobius"/>
    </source>
</evidence>
<feature type="transmembrane region" description="Helical" evidence="1">
    <location>
        <begin position="42"/>
        <end position="61"/>
    </location>
</feature>
<feature type="domain" description="Acyltransferase 3" evidence="2">
    <location>
        <begin position="4"/>
        <end position="312"/>
    </location>
</feature>
<organism evidence="3 4">
    <name type="scientific">Zestomonas insulae</name>
    <dbReference type="NCBI Taxonomy" id="2809017"/>
    <lineage>
        <taxon>Bacteria</taxon>
        <taxon>Pseudomonadati</taxon>
        <taxon>Pseudomonadota</taxon>
        <taxon>Gammaproteobacteria</taxon>
        <taxon>Pseudomonadales</taxon>
        <taxon>Pseudomonadaceae</taxon>
        <taxon>Zestomonas</taxon>
    </lineage>
</organism>
<dbReference type="InterPro" id="IPR002656">
    <property type="entry name" value="Acyl_transf_3_dom"/>
</dbReference>
<feature type="transmembrane region" description="Helical" evidence="1">
    <location>
        <begin position="7"/>
        <end position="26"/>
    </location>
</feature>
<keyword evidence="1" id="KW-1133">Transmembrane helix</keyword>
<feature type="transmembrane region" description="Helical" evidence="1">
    <location>
        <begin position="267"/>
        <end position="285"/>
    </location>
</feature>
<dbReference type="EMBL" id="JAFEUP010000004">
    <property type="protein sequence ID" value="MBM7062012.1"/>
    <property type="molecule type" value="Genomic_DNA"/>
</dbReference>
<keyword evidence="4" id="KW-1185">Reference proteome</keyword>
<comment type="caution">
    <text evidence="3">The sequence shown here is derived from an EMBL/GenBank/DDBJ whole genome shotgun (WGS) entry which is preliminary data.</text>
</comment>
<feature type="transmembrane region" description="Helical" evidence="1">
    <location>
        <begin position="82"/>
        <end position="101"/>
    </location>
</feature>
<gene>
    <name evidence="3" type="ORF">JQX08_14970</name>
</gene>
<evidence type="ECO:0000313" key="3">
    <source>
        <dbReference type="EMBL" id="MBM7062012.1"/>
    </source>
</evidence>
<evidence type="ECO:0000259" key="2">
    <source>
        <dbReference type="Pfam" id="PF01757"/>
    </source>
</evidence>
<evidence type="ECO:0000313" key="4">
    <source>
        <dbReference type="Proteomes" id="UP000717995"/>
    </source>
</evidence>
<feature type="transmembrane region" description="Helical" evidence="1">
    <location>
        <begin position="211"/>
        <end position="228"/>
    </location>
</feature>
<keyword evidence="3" id="KW-0012">Acyltransferase</keyword>
<dbReference type="InterPro" id="IPR050879">
    <property type="entry name" value="Acyltransferase_3"/>
</dbReference>
<feature type="transmembrane region" description="Helical" evidence="1">
    <location>
        <begin position="291"/>
        <end position="315"/>
    </location>
</feature>
<dbReference type="Pfam" id="PF01757">
    <property type="entry name" value="Acyl_transf_3"/>
    <property type="match status" value="1"/>
</dbReference>
<sequence length="340" mass="38232">MLVSLQALRAIAAWMVVMHHVMQIFFDFKASSTAGQLFVDKGAVGVDIFFVISGLVIYLSTQGKDMPVGRFLFNRAARIVPAYWLYSLAMALIILFAQPLVPGQTFDWTHFLRSLLFIPAENPAGYGLYPTLGVGWTLNYEMLFYLLFALVFLVPERFRLLLVAAALVAVCEGLTRSGVLSGFYHNQIVYEFLLGLGIGMLYRRGWIGQGLWLPLLILGAALLALYHLDSSQRLLHWGLPSALIVVACVALEPYLQRSRVLKALGNWSYSVYLLHVLVLSLGWYLCRRFQLNSYLTVALCVPLILAGSWLSYVWLERSLYQRLQGWWDARGDAPAVANIS</sequence>
<accession>A0ABS2IGE5</accession>
<feature type="transmembrane region" description="Helical" evidence="1">
    <location>
        <begin position="133"/>
        <end position="153"/>
    </location>
</feature>
<dbReference type="PANTHER" id="PTHR23028">
    <property type="entry name" value="ACETYLTRANSFERASE"/>
    <property type="match status" value="1"/>
</dbReference>